<protein>
    <recommendedName>
        <fullName evidence="3 5">Regulatory protein RecX</fullName>
    </recommendedName>
</protein>
<comment type="subcellular location">
    <subcellularLocation>
        <location evidence="1 5">Cytoplasm</location>
    </subcellularLocation>
</comment>
<comment type="similarity">
    <text evidence="2 5">Belongs to the RecX family.</text>
</comment>
<dbReference type="Pfam" id="PF02631">
    <property type="entry name" value="RecX_HTH2"/>
    <property type="match status" value="1"/>
</dbReference>
<dbReference type="HAMAP" id="MF_01114">
    <property type="entry name" value="RecX"/>
    <property type="match status" value="1"/>
</dbReference>
<accession>A0A3Q9IN05</accession>
<dbReference type="KEGG" id="buy:D8S85_08820"/>
<dbReference type="RefSeq" id="WP_106480378.1">
    <property type="nucleotide sequence ID" value="NZ_CP032819.1"/>
</dbReference>
<feature type="domain" description="RecX second three-helical" evidence="6">
    <location>
        <begin position="52"/>
        <end position="93"/>
    </location>
</feature>
<name>A0A3Q9IN05_9BACT</name>
<dbReference type="GO" id="GO:0005737">
    <property type="term" value="C:cytoplasm"/>
    <property type="evidence" value="ECO:0007669"/>
    <property type="project" value="UniProtKB-SubCell"/>
</dbReference>
<evidence type="ECO:0000313" key="8">
    <source>
        <dbReference type="EMBL" id="AZS29639.1"/>
    </source>
</evidence>
<evidence type="ECO:0000256" key="4">
    <source>
        <dbReference type="ARBA" id="ARBA00022490"/>
    </source>
</evidence>
<dbReference type="Proteomes" id="UP000270673">
    <property type="component" value="Chromosome"/>
</dbReference>
<dbReference type="PANTHER" id="PTHR33602:SF1">
    <property type="entry name" value="REGULATORY PROTEIN RECX FAMILY PROTEIN"/>
    <property type="match status" value="1"/>
</dbReference>
<dbReference type="Pfam" id="PF21981">
    <property type="entry name" value="RecX_HTH3"/>
    <property type="match status" value="1"/>
</dbReference>
<evidence type="ECO:0000313" key="9">
    <source>
        <dbReference type="Proteomes" id="UP000270673"/>
    </source>
</evidence>
<evidence type="ECO:0000256" key="2">
    <source>
        <dbReference type="ARBA" id="ARBA00009695"/>
    </source>
</evidence>
<dbReference type="InterPro" id="IPR053925">
    <property type="entry name" value="RecX_HTH_3rd"/>
</dbReference>
<feature type="domain" description="RecX third three-helical" evidence="7">
    <location>
        <begin position="100"/>
        <end position="146"/>
    </location>
</feature>
<reference evidence="8 9" key="1">
    <citation type="submission" date="2018-10" db="EMBL/GenBank/DDBJ databases">
        <title>Butyricimonas faecalis sp. nov., isolated from human faeces and emended description of the genus Butyricimonas.</title>
        <authorList>
            <person name="Le Roy T."/>
            <person name="Van der Smissen P."/>
            <person name="Paquot A."/>
            <person name="Delzenne N."/>
            <person name="Muccioli G."/>
            <person name="Collet J.-F."/>
            <person name="Cani P.D."/>
        </authorList>
    </citation>
    <scope>NUCLEOTIDE SEQUENCE [LARGE SCALE GENOMIC DNA]</scope>
    <source>
        <strain evidence="8 9">H184</strain>
    </source>
</reference>
<dbReference type="GO" id="GO:0006282">
    <property type="term" value="P:regulation of DNA repair"/>
    <property type="evidence" value="ECO:0007669"/>
    <property type="project" value="UniProtKB-UniRule"/>
</dbReference>
<comment type="function">
    <text evidence="5">Modulates RecA activity.</text>
</comment>
<evidence type="ECO:0000256" key="5">
    <source>
        <dbReference type="HAMAP-Rule" id="MF_01114"/>
    </source>
</evidence>
<evidence type="ECO:0000256" key="1">
    <source>
        <dbReference type="ARBA" id="ARBA00004496"/>
    </source>
</evidence>
<dbReference type="OrthoDB" id="1523826at2"/>
<dbReference type="InterPro" id="IPR003783">
    <property type="entry name" value="Regulatory_RecX"/>
</dbReference>
<dbReference type="EMBL" id="CP032819">
    <property type="protein sequence ID" value="AZS29639.1"/>
    <property type="molecule type" value="Genomic_DNA"/>
</dbReference>
<evidence type="ECO:0000259" key="6">
    <source>
        <dbReference type="Pfam" id="PF02631"/>
    </source>
</evidence>
<evidence type="ECO:0000259" key="7">
    <source>
        <dbReference type="Pfam" id="PF21981"/>
    </source>
</evidence>
<sequence>MDAKKALNIVAGQCSKKEYCSFDVLKKLQRWELEEKDIAAVMEFLVKNHFLDDARFAEAYARDKHRFNRWGKLKIMQMLRQKRVPERLIEQALSALPDEENDTTCLALLKQKNRGLKEEDPYKRKAKLFRFALSRGFDYETISRCIDQLQD</sequence>
<gene>
    <name evidence="5" type="primary">recX</name>
    <name evidence="8" type="ORF">D8S85_08820</name>
</gene>
<proteinExistence type="inferred from homology"/>
<dbReference type="InterPro" id="IPR036388">
    <property type="entry name" value="WH-like_DNA-bd_sf"/>
</dbReference>
<evidence type="ECO:0000256" key="3">
    <source>
        <dbReference type="ARBA" id="ARBA00018111"/>
    </source>
</evidence>
<dbReference type="PANTHER" id="PTHR33602">
    <property type="entry name" value="REGULATORY PROTEIN RECX FAMILY PROTEIN"/>
    <property type="match status" value="1"/>
</dbReference>
<dbReference type="Gene3D" id="1.10.10.10">
    <property type="entry name" value="Winged helix-like DNA-binding domain superfamily/Winged helix DNA-binding domain"/>
    <property type="match status" value="2"/>
</dbReference>
<organism evidence="8 9">
    <name type="scientific">Butyricimonas faecalis</name>
    <dbReference type="NCBI Taxonomy" id="2093856"/>
    <lineage>
        <taxon>Bacteria</taxon>
        <taxon>Pseudomonadati</taxon>
        <taxon>Bacteroidota</taxon>
        <taxon>Bacteroidia</taxon>
        <taxon>Bacteroidales</taxon>
        <taxon>Odoribacteraceae</taxon>
        <taxon>Butyricimonas</taxon>
    </lineage>
</organism>
<keyword evidence="4 5" id="KW-0963">Cytoplasm</keyword>
<dbReference type="AlphaFoldDB" id="A0A3Q9IN05"/>
<keyword evidence="9" id="KW-1185">Reference proteome</keyword>
<dbReference type="InterPro" id="IPR053924">
    <property type="entry name" value="RecX_HTH_2nd"/>
</dbReference>